<comment type="caution">
    <text evidence="2">The sequence shown here is derived from an EMBL/GenBank/DDBJ whole genome shotgun (WGS) entry which is preliminary data.</text>
</comment>
<organism evidence="2 3">
    <name type="scientific">Saguinus oedipus</name>
    <name type="common">Cotton-top tamarin</name>
    <name type="synonym">Oedipomidas oedipus</name>
    <dbReference type="NCBI Taxonomy" id="9490"/>
    <lineage>
        <taxon>Eukaryota</taxon>
        <taxon>Metazoa</taxon>
        <taxon>Chordata</taxon>
        <taxon>Craniata</taxon>
        <taxon>Vertebrata</taxon>
        <taxon>Euteleostomi</taxon>
        <taxon>Mammalia</taxon>
        <taxon>Eutheria</taxon>
        <taxon>Euarchontoglires</taxon>
        <taxon>Primates</taxon>
        <taxon>Haplorrhini</taxon>
        <taxon>Platyrrhini</taxon>
        <taxon>Cebidae</taxon>
        <taxon>Callitrichinae</taxon>
        <taxon>Saguinus</taxon>
    </lineage>
</organism>
<dbReference type="Gene3D" id="1.20.5.340">
    <property type="match status" value="1"/>
</dbReference>
<evidence type="ECO:0000313" key="3">
    <source>
        <dbReference type="Proteomes" id="UP001266305"/>
    </source>
</evidence>
<accession>A0ABQ9TF64</accession>
<feature type="region of interest" description="Disordered" evidence="1">
    <location>
        <begin position="92"/>
        <end position="142"/>
    </location>
</feature>
<feature type="compositionally biased region" description="Pro residues" evidence="1">
    <location>
        <begin position="103"/>
        <end position="116"/>
    </location>
</feature>
<evidence type="ECO:0000313" key="2">
    <source>
        <dbReference type="EMBL" id="KAK2083387.1"/>
    </source>
</evidence>
<keyword evidence="3" id="KW-1185">Reference proteome</keyword>
<proteinExistence type="predicted"/>
<gene>
    <name evidence="2" type="ORF">P7K49_038623</name>
</gene>
<evidence type="ECO:0000256" key="1">
    <source>
        <dbReference type="SAM" id="MobiDB-lite"/>
    </source>
</evidence>
<sequence length="205" mass="22794">MPFYRRTVVPQRLCPRNPPQPLAELRDVSHLAALSLLRQLADLCGHSLALLEDLEGHLLALGRRTDSLYRRTVRLRRRLPCRLLGPEDDEEELGRLERYSSQPPTPAPGPRRPPPRSVRSQKAEPLASLLESMSSATSESAREPTATYAAAGAGRWCLLALNLCNFPLERGRGSHSRLLLSARFGPLSPFGEWPGGGRRGCPWLH</sequence>
<protein>
    <recommendedName>
        <fullName evidence="4">NHS-like protein 2</fullName>
    </recommendedName>
</protein>
<name>A0ABQ9TF64_SAGOE</name>
<dbReference type="EMBL" id="JASSZA010000023">
    <property type="protein sequence ID" value="KAK2083387.1"/>
    <property type="molecule type" value="Genomic_DNA"/>
</dbReference>
<dbReference type="Proteomes" id="UP001266305">
    <property type="component" value="Unassembled WGS sequence"/>
</dbReference>
<reference evidence="2 3" key="1">
    <citation type="submission" date="2023-05" db="EMBL/GenBank/DDBJ databases">
        <title>B98-5 Cell Line De Novo Hybrid Assembly: An Optical Mapping Approach.</title>
        <authorList>
            <person name="Kananen K."/>
            <person name="Auerbach J.A."/>
            <person name="Kautto E."/>
            <person name="Blachly J.S."/>
        </authorList>
    </citation>
    <scope>NUCLEOTIDE SEQUENCE [LARGE SCALE GENOMIC DNA]</scope>
    <source>
        <strain evidence="2">B95-8</strain>
        <tissue evidence="2">Cell line</tissue>
    </source>
</reference>
<evidence type="ECO:0008006" key="4">
    <source>
        <dbReference type="Google" id="ProtNLM"/>
    </source>
</evidence>